<dbReference type="PANTHER" id="PTHR24089">
    <property type="entry name" value="SOLUTE CARRIER FAMILY 25"/>
    <property type="match status" value="1"/>
</dbReference>
<dbReference type="GO" id="GO:0055085">
    <property type="term" value="P:transmembrane transport"/>
    <property type="evidence" value="ECO:0007669"/>
    <property type="project" value="InterPro"/>
</dbReference>
<dbReference type="GO" id="GO:0005743">
    <property type="term" value="C:mitochondrial inner membrane"/>
    <property type="evidence" value="ECO:0007669"/>
    <property type="project" value="UniProtKB-SubCell"/>
</dbReference>
<reference evidence="11 12" key="1">
    <citation type="submission" date="2024-03" db="EMBL/GenBank/DDBJ databases">
        <title>Adaptation during the transition from Ophiocordyceps entomopathogen to insect associate is accompanied by gene loss and intensified selection.</title>
        <authorList>
            <person name="Ward C.M."/>
            <person name="Onetto C.A."/>
            <person name="Borneman A.R."/>
        </authorList>
    </citation>
    <scope>NUCLEOTIDE SEQUENCE [LARGE SCALE GENOMIC DNA]</scope>
    <source>
        <strain evidence="11">AWRI1</strain>
        <tissue evidence="11">Single Adult Female</tissue>
    </source>
</reference>
<evidence type="ECO:0008006" key="13">
    <source>
        <dbReference type="Google" id="ProtNLM"/>
    </source>
</evidence>
<evidence type="ECO:0000256" key="7">
    <source>
        <dbReference type="ARBA" id="ARBA00023128"/>
    </source>
</evidence>
<dbReference type="PRINTS" id="PR00926">
    <property type="entry name" value="MITOCARRIER"/>
</dbReference>
<keyword evidence="4 9" id="KW-0812">Transmembrane</keyword>
<evidence type="ECO:0000256" key="10">
    <source>
        <dbReference type="RuleBase" id="RU000488"/>
    </source>
</evidence>
<evidence type="ECO:0000256" key="3">
    <source>
        <dbReference type="ARBA" id="ARBA00022448"/>
    </source>
</evidence>
<dbReference type="InterPro" id="IPR002067">
    <property type="entry name" value="MCP"/>
</dbReference>
<evidence type="ECO:0000256" key="9">
    <source>
        <dbReference type="PROSITE-ProRule" id="PRU00282"/>
    </source>
</evidence>
<dbReference type="Pfam" id="PF00153">
    <property type="entry name" value="Mito_carr"/>
    <property type="match status" value="3"/>
</dbReference>
<keyword evidence="5" id="KW-0677">Repeat</keyword>
<keyword evidence="12" id="KW-1185">Reference proteome</keyword>
<accession>A0AAN9Y4D9</accession>
<evidence type="ECO:0000256" key="2">
    <source>
        <dbReference type="ARBA" id="ARBA00006375"/>
    </source>
</evidence>
<name>A0AAN9Y4D9_9HEMI</name>
<comment type="subcellular location">
    <subcellularLocation>
        <location evidence="1">Mitochondrion inner membrane</location>
        <topology evidence="1">Multi-pass membrane protein</topology>
    </subcellularLocation>
</comment>
<comment type="caution">
    <text evidence="11">The sequence shown here is derived from an EMBL/GenBank/DDBJ whole genome shotgun (WGS) entry which is preliminary data.</text>
</comment>
<gene>
    <name evidence="11" type="ORF">V9T40_003976</name>
</gene>
<keyword evidence="8 9" id="KW-0472">Membrane</keyword>
<dbReference type="Proteomes" id="UP001367676">
    <property type="component" value="Unassembled WGS sequence"/>
</dbReference>
<keyword evidence="3 10" id="KW-0813">Transport</keyword>
<protein>
    <recommendedName>
        <fullName evidence="13">Solute carrier family 25 member 42</fullName>
    </recommendedName>
</protein>
<dbReference type="PROSITE" id="PS50920">
    <property type="entry name" value="SOLCAR"/>
    <property type="match status" value="3"/>
</dbReference>
<evidence type="ECO:0000256" key="6">
    <source>
        <dbReference type="ARBA" id="ARBA00022792"/>
    </source>
</evidence>
<dbReference type="InterPro" id="IPR002167">
    <property type="entry name" value="GDC-like"/>
</dbReference>
<feature type="repeat" description="Solcar" evidence="9">
    <location>
        <begin position="18"/>
        <end position="104"/>
    </location>
</feature>
<evidence type="ECO:0000313" key="11">
    <source>
        <dbReference type="EMBL" id="KAK7586100.1"/>
    </source>
</evidence>
<evidence type="ECO:0000256" key="8">
    <source>
        <dbReference type="ARBA" id="ARBA00023136"/>
    </source>
</evidence>
<keyword evidence="6" id="KW-0999">Mitochondrion inner membrane</keyword>
<dbReference type="PRINTS" id="PR00928">
    <property type="entry name" value="GRAVESDC"/>
</dbReference>
<keyword evidence="7" id="KW-0496">Mitochondrion</keyword>
<proteinExistence type="inferred from homology"/>
<dbReference type="InterPro" id="IPR023395">
    <property type="entry name" value="MCP_dom_sf"/>
</dbReference>
<dbReference type="Gene3D" id="1.50.40.10">
    <property type="entry name" value="Mitochondrial carrier domain"/>
    <property type="match status" value="1"/>
</dbReference>
<dbReference type="PROSITE" id="PS51257">
    <property type="entry name" value="PROKAR_LIPOPROTEIN"/>
    <property type="match status" value="1"/>
</dbReference>
<evidence type="ECO:0000313" key="12">
    <source>
        <dbReference type="Proteomes" id="UP001367676"/>
    </source>
</evidence>
<evidence type="ECO:0000256" key="1">
    <source>
        <dbReference type="ARBA" id="ARBA00004448"/>
    </source>
</evidence>
<evidence type="ECO:0000256" key="4">
    <source>
        <dbReference type="ARBA" id="ARBA00022692"/>
    </source>
</evidence>
<sequence>MISKSDDSNSSHQLTNSELVVCSLLSGAFAGACAKTTIAPLDRTKISFQISSERYSARKAWLFLRNTYKYEGFFNLWRGNSATMARIIPYAAAQFTAHEQWKKLLRVDSVDHEDSKLRKFLAGSLAGVTSQTLTYPLDLARARMAVTTKTQYTNLIHVFVHIKNTEGLSALYRGYVPTMLGIIPYAGTSFCTYGTLKKFYKDKIGETAPTGMNLIFGAISGILSQTTSYPLDLVRRRMQTSAITGHRCDSIISTLVQIYREGGLFKGCFKGLSMNWIKGPIAVGISFATYDHVKETLKVLVLKTKTVL</sequence>
<dbReference type="InterPro" id="IPR018108">
    <property type="entry name" value="MCP_transmembrane"/>
</dbReference>
<organism evidence="11 12">
    <name type="scientific">Parthenolecanium corni</name>
    <dbReference type="NCBI Taxonomy" id="536013"/>
    <lineage>
        <taxon>Eukaryota</taxon>
        <taxon>Metazoa</taxon>
        <taxon>Ecdysozoa</taxon>
        <taxon>Arthropoda</taxon>
        <taxon>Hexapoda</taxon>
        <taxon>Insecta</taxon>
        <taxon>Pterygota</taxon>
        <taxon>Neoptera</taxon>
        <taxon>Paraneoptera</taxon>
        <taxon>Hemiptera</taxon>
        <taxon>Sternorrhyncha</taxon>
        <taxon>Coccoidea</taxon>
        <taxon>Coccidae</taxon>
        <taxon>Parthenolecanium</taxon>
    </lineage>
</organism>
<comment type="similarity">
    <text evidence="2 10">Belongs to the mitochondrial carrier (TC 2.A.29) family.</text>
</comment>
<feature type="repeat" description="Solcar" evidence="9">
    <location>
        <begin position="114"/>
        <end position="199"/>
    </location>
</feature>
<dbReference type="SUPFAM" id="SSF103506">
    <property type="entry name" value="Mitochondrial carrier"/>
    <property type="match status" value="1"/>
</dbReference>
<feature type="repeat" description="Solcar" evidence="9">
    <location>
        <begin position="208"/>
        <end position="296"/>
    </location>
</feature>
<dbReference type="AlphaFoldDB" id="A0AAN9Y4D9"/>
<evidence type="ECO:0000256" key="5">
    <source>
        <dbReference type="ARBA" id="ARBA00022737"/>
    </source>
</evidence>
<dbReference type="EMBL" id="JBBCAQ010000027">
    <property type="protein sequence ID" value="KAK7586100.1"/>
    <property type="molecule type" value="Genomic_DNA"/>
</dbReference>